<proteinExistence type="predicted"/>
<comment type="caution">
    <text evidence="2">The sequence shown here is derived from an EMBL/GenBank/DDBJ whole genome shotgun (WGS) entry which is preliminary data.</text>
</comment>
<dbReference type="PANTHER" id="PTHR22118:SF14">
    <property type="entry name" value="DYNEIN AXONEMAL ASSEMBLY FACTOR 3"/>
    <property type="match status" value="1"/>
</dbReference>
<keyword evidence="3" id="KW-1185">Reference proteome</keyword>
<gene>
    <name evidence="2" type="ORF">ADUPG1_009710</name>
</gene>
<dbReference type="PANTHER" id="PTHR22118">
    <property type="entry name" value="DYNEIN ASSEMBLY FACTOR 3, AXONEMAL"/>
    <property type="match status" value="1"/>
</dbReference>
<sequence length="240" mass="27931">MTRQLSQLAFLLLPPPQTETSDGKEDFSVFSLPFEVRAQFFLELHGSIKITSKCQEFFDKLIVPTVSTIVTGSPSRKVEKWNPFVSLFPSICKLRHLKYKHRDYVESCVLSCRGTTNKLRHFAEGSHRAGESMEKCFNERLRLYYGIRYDERANLYDWDYQMKWKERGVGRSSTEMVKILEDHDSCSDSQDNELVSSPYSPLLSPDEQILLEQCDEKKAPLPTEMWGHPVLYNEFREKGI</sequence>
<dbReference type="InterPro" id="IPR028235">
    <property type="entry name" value="DNAAF3_C"/>
</dbReference>
<protein>
    <submittedName>
        <fullName evidence="2">Dynein assembly factor 3, axonemal like protein</fullName>
    </submittedName>
</protein>
<dbReference type="InterPro" id="IPR039304">
    <property type="entry name" value="DNAAF3"/>
</dbReference>
<feature type="domain" description="Dynein assembly factor 3 C-terminal" evidence="1">
    <location>
        <begin position="93"/>
        <end position="169"/>
    </location>
</feature>
<evidence type="ECO:0000313" key="3">
    <source>
        <dbReference type="Proteomes" id="UP001057375"/>
    </source>
</evidence>
<organism evidence="2 3">
    <name type="scientific">Aduncisulcus paluster</name>
    <dbReference type="NCBI Taxonomy" id="2918883"/>
    <lineage>
        <taxon>Eukaryota</taxon>
        <taxon>Metamonada</taxon>
        <taxon>Carpediemonas-like organisms</taxon>
        <taxon>Aduncisulcus</taxon>
    </lineage>
</organism>
<name>A0ABQ5KWI2_9EUKA</name>
<evidence type="ECO:0000313" key="2">
    <source>
        <dbReference type="EMBL" id="GKT36812.1"/>
    </source>
</evidence>
<evidence type="ECO:0000259" key="1">
    <source>
        <dbReference type="Pfam" id="PF14740"/>
    </source>
</evidence>
<dbReference type="Pfam" id="PF14740">
    <property type="entry name" value="DUF4471"/>
    <property type="match status" value="1"/>
</dbReference>
<reference evidence="2" key="1">
    <citation type="submission" date="2022-03" db="EMBL/GenBank/DDBJ databases">
        <title>Draft genome sequence of Aduncisulcus paluster, a free-living microaerophilic Fornicata.</title>
        <authorList>
            <person name="Yuyama I."/>
            <person name="Kume K."/>
            <person name="Tamura T."/>
            <person name="Inagaki Y."/>
            <person name="Hashimoto T."/>
        </authorList>
    </citation>
    <scope>NUCLEOTIDE SEQUENCE</scope>
    <source>
        <strain evidence="2">NY0171</strain>
    </source>
</reference>
<dbReference type="Proteomes" id="UP001057375">
    <property type="component" value="Unassembled WGS sequence"/>
</dbReference>
<dbReference type="EMBL" id="BQXS01011307">
    <property type="protein sequence ID" value="GKT36812.1"/>
    <property type="molecule type" value="Genomic_DNA"/>
</dbReference>
<feature type="non-terminal residue" evidence="2">
    <location>
        <position position="240"/>
    </location>
</feature>
<accession>A0ABQ5KWI2</accession>